<feature type="non-terminal residue" evidence="2">
    <location>
        <position position="202"/>
    </location>
</feature>
<dbReference type="InterPro" id="IPR033880">
    <property type="entry name" value="SPFH_YdjI"/>
</dbReference>
<reference evidence="2" key="1">
    <citation type="submission" date="2018-05" db="EMBL/GenBank/DDBJ databases">
        <authorList>
            <person name="Lanie J.A."/>
            <person name="Ng W.-L."/>
            <person name="Kazmierczak K.M."/>
            <person name="Andrzejewski T.M."/>
            <person name="Davidsen T.M."/>
            <person name="Wayne K.J."/>
            <person name="Tettelin H."/>
            <person name="Glass J.I."/>
            <person name="Rusch D."/>
            <person name="Podicherti R."/>
            <person name="Tsui H.-C.T."/>
            <person name="Winkler M.E."/>
        </authorList>
    </citation>
    <scope>NUCLEOTIDE SEQUENCE</scope>
</reference>
<evidence type="ECO:0000313" key="2">
    <source>
        <dbReference type="EMBL" id="SVD01696.1"/>
    </source>
</evidence>
<proteinExistence type="predicted"/>
<gene>
    <name evidence="2" type="ORF">METZ01_LOCUS354550</name>
</gene>
<dbReference type="PANTHER" id="PTHR37826:SF2">
    <property type="entry name" value="ZINC-RIBBON DOMAIN-CONTAINING PROTEIN"/>
    <property type="match status" value="1"/>
</dbReference>
<accession>A0A382RVL3</accession>
<evidence type="ECO:0000259" key="1">
    <source>
        <dbReference type="Pfam" id="PF13421"/>
    </source>
</evidence>
<protein>
    <recommendedName>
        <fullName evidence="1">SPFH domain-containing protein</fullName>
    </recommendedName>
</protein>
<dbReference type="Pfam" id="PF13421">
    <property type="entry name" value="Band_7_1"/>
    <property type="match status" value="1"/>
</dbReference>
<dbReference type="CDD" id="cd03408">
    <property type="entry name" value="SPFH_like_u1"/>
    <property type="match status" value="1"/>
</dbReference>
<feature type="domain" description="SPFH" evidence="1">
    <location>
        <begin position="18"/>
        <end position="184"/>
    </location>
</feature>
<name>A0A382RVL3_9ZZZZ</name>
<dbReference type="PANTHER" id="PTHR37826">
    <property type="entry name" value="FLOTILLIN BAND_7_5 DOMAIN PROTEIN"/>
    <property type="match status" value="1"/>
</dbReference>
<organism evidence="2">
    <name type="scientific">marine metagenome</name>
    <dbReference type="NCBI Taxonomy" id="408172"/>
    <lineage>
        <taxon>unclassified sequences</taxon>
        <taxon>metagenomes</taxon>
        <taxon>ecological metagenomes</taxon>
    </lineage>
</organism>
<sequence length="202" mass="21985">MELIDRVKYDAEDDSVFVWKYPSEDLVLGGQVIVNQSQEVIFVKGGEVLDTLEPGTHTLSTGNIPLLNKIINFPFGGKTPFTAEVWYVNNTVKRDLNWGTPSPIPVLDPGVGFPVSVRSFGKWGVRIVDSRSFVTQIVGTIKSAEAEKIHNYFIGEINQKLAAVLATAISGNQISILSINASLKEARHLPYCASSPSGILGL</sequence>
<dbReference type="AlphaFoldDB" id="A0A382RVL3"/>
<dbReference type="EMBL" id="UINC01124503">
    <property type="protein sequence ID" value="SVD01696.1"/>
    <property type="molecule type" value="Genomic_DNA"/>
</dbReference>